<organismHost>
    <name type="scientific">Lepidoptera</name>
    <name type="common">moths &amp; butterflies</name>
    <dbReference type="NCBI Taxonomy" id="7088"/>
</organismHost>
<protein>
    <submittedName>
        <fullName evidence="1">ORF-124</fullName>
    </submittedName>
</protein>
<dbReference type="GeneID" id="3974400"/>
<dbReference type="RefSeq" id="YP_529794.1">
    <property type="nucleotide sequence ID" value="NC_007921.1"/>
</dbReference>
<dbReference type="OrthoDB" id="24008at10239"/>
<keyword evidence="2" id="KW-1185">Reference proteome</keyword>
<evidence type="ECO:0000313" key="1">
    <source>
        <dbReference type="EMBL" id="AAZ38290.1"/>
    </source>
</evidence>
<dbReference type="EMBL" id="DQ123841">
    <property type="protein sequence ID" value="AAZ38290.1"/>
    <property type="molecule type" value="Genomic_DNA"/>
</dbReference>
<reference evidence="1 2" key="2">
    <citation type="journal article" date="2006" name="J. Gen. Virol.">
        <title>Genome sequence of an enhancin gene-rich nucleopolyhedrovirus (NPV) from Agrotis segetum: collinearity with Spodoptera exigua multiple NPV.</title>
        <authorList>
            <person name="Jakubowska A.K."/>
            <person name="Peters S.A."/>
            <person name="Ziemnicka J."/>
            <person name="Vlak J.M."/>
            <person name="van Oers M.M."/>
        </authorList>
    </citation>
    <scope>NUCLEOTIDE SEQUENCE [LARGE SCALE GENOMIC DNA]</scope>
</reference>
<dbReference type="Proteomes" id="UP000204644">
    <property type="component" value="Segment"/>
</dbReference>
<name>Q287E8_NPVAS</name>
<evidence type="ECO:0000313" key="2">
    <source>
        <dbReference type="Proteomes" id="UP000204644"/>
    </source>
</evidence>
<sequence length="68" mass="8242">MSSCNKYAKCYLCEETVYLFKKYSNKPSDNFFNKYRAVVKKNYVYCILCYKDVFVNKYITINKLFLDN</sequence>
<accession>Q287E8</accession>
<dbReference type="KEGG" id="vg:3974400"/>
<proteinExistence type="predicted"/>
<organism evidence="1 2">
    <name type="scientific">Agrotis segetum nuclear polyhedrosis virus</name>
    <name type="common">AsNPV</name>
    <dbReference type="NCBI Taxonomy" id="1962501"/>
    <lineage>
        <taxon>Viruses</taxon>
        <taxon>Viruses incertae sedis</taxon>
        <taxon>Naldaviricetes</taxon>
        <taxon>Lefavirales</taxon>
        <taxon>Baculoviridae</taxon>
        <taxon>Alphabaculovirus</taxon>
        <taxon>Alphabaculovirus agsegetum</taxon>
    </lineage>
</organism>
<reference evidence="2" key="1">
    <citation type="journal article" date="2005" name="J. Invertebr. Pathol.">
        <title>Molecular characterization of Agrotis segetum nucleopolyhedrovirus from Poland.</title>
        <authorList>
            <person name="Jakubowska A."/>
            <person name="van Oers M.M."/>
            <person name="Ziemnicka J."/>
            <person name="Lipa J.J."/>
            <person name="Vlak J.M."/>
        </authorList>
    </citation>
    <scope>NUCLEOTIDE SEQUENCE [LARGE SCALE GENOMIC DNA]</scope>
</reference>